<accession>M3BHY3</accession>
<evidence type="ECO:0000313" key="2">
    <source>
        <dbReference type="EMBL" id="EMF23359.1"/>
    </source>
</evidence>
<gene>
    <name evidence="2" type="ORF">H114_29066</name>
</gene>
<feature type="compositionally biased region" description="Basic and acidic residues" evidence="1">
    <location>
        <begin position="9"/>
        <end position="23"/>
    </location>
</feature>
<sequence length="104" mass="11827">MQESANPRASDRTAQKIRRQEQGHEYATAQLIALGAPRPRPGCDRARWLSEALTAVGARNVRHRGAHRWVFRLGRSRREREDVRLGVPSLKPYPKLPDLEHTAA</sequence>
<protein>
    <submittedName>
        <fullName evidence="2">Uncharacterized protein</fullName>
    </submittedName>
</protein>
<feature type="region of interest" description="Disordered" evidence="1">
    <location>
        <begin position="79"/>
        <end position="104"/>
    </location>
</feature>
<dbReference type="Proteomes" id="UP000011732">
    <property type="component" value="Unassembled WGS sequence"/>
</dbReference>
<dbReference type="RefSeq" id="WP_006136012.1">
    <property type="nucleotide sequence ID" value="NZ_AOHP01000147.1"/>
</dbReference>
<proteinExistence type="predicted"/>
<comment type="caution">
    <text evidence="2">The sequence shown here is derived from an EMBL/GenBank/DDBJ whole genome shotgun (WGS) entry which is preliminary data.</text>
</comment>
<keyword evidence="3" id="KW-1185">Reference proteome</keyword>
<evidence type="ECO:0000313" key="3">
    <source>
        <dbReference type="Proteomes" id="UP000011732"/>
    </source>
</evidence>
<dbReference type="PATRIC" id="fig|1284664.3.peg.5814"/>
<feature type="region of interest" description="Disordered" evidence="1">
    <location>
        <begin position="1"/>
        <end position="23"/>
    </location>
</feature>
<dbReference type="EMBL" id="AOHP01000147">
    <property type="protein sequence ID" value="EMF23359.1"/>
    <property type="molecule type" value="Genomic_DNA"/>
</dbReference>
<reference evidence="2 3" key="1">
    <citation type="journal article" date="2013" name="Genome Announc.">
        <title>Draft Genome Sequence of Streptomyces gancidicus Strain BKS 13-15.</title>
        <authorList>
            <person name="Kumar S."/>
            <person name="Kaur N."/>
            <person name="Singh N.K."/>
            <person name="Raghava G.P."/>
            <person name="Mayilraj S."/>
        </authorList>
    </citation>
    <scope>NUCLEOTIDE SEQUENCE [LARGE SCALE GENOMIC DNA]</scope>
    <source>
        <strain evidence="2 3">BKS 13-15</strain>
    </source>
</reference>
<evidence type="ECO:0000256" key="1">
    <source>
        <dbReference type="SAM" id="MobiDB-lite"/>
    </source>
</evidence>
<organism evidence="2 3">
    <name type="scientific">Streptomyces gancidicus BKS 13-15</name>
    <dbReference type="NCBI Taxonomy" id="1284664"/>
    <lineage>
        <taxon>Bacteria</taxon>
        <taxon>Bacillati</taxon>
        <taxon>Actinomycetota</taxon>
        <taxon>Actinomycetes</taxon>
        <taxon>Kitasatosporales</taxon>
        <taxon>Streptomycetaceae</taxon>
        <taxon>Streptomyces</taxon>
        <taxon>Streptomyces pseudogriseolus group</taxon>
    </lineage>
</organism>
<dbReference type="AlphaFoldDB" id="M3BHY3"/>
<name>M3BHY3_STREZ</name>